<dbReference type="PANTHER" id="PTHR43386:SF25">
    <property type="entry name" value="PEPTIDE ABC TRANSPORTER PERMEASE PROTEIN"/>
    <property type="match status" value="1"/>
</dbReference>
<evidence type="ECO:0000256" key="6">
    <source>
        <dbReference type="ARBA" id="ARBA00022989"/>
    </source>
</evidence>
<gene>
    <name evidence="10" type="ORF">DWG24_18995</name>
    <name evidence="11" type="ORF">FGI21_12065</name>
</gene>
<evidence type="ECO:0000313" key="10">
    <source>
        <dbReference type="EMBL" id="QIZ52680.1"/>
    </source>
</evidence>
<dbReference type="InterPro" id="IPR050366">
    <property type="entry name" value="BP-dependent_transpt_permease"/>
</dbReference>
<dbReference type="PANTHER" id="PTHR43386">
    <property type="entry name" value="OLIGOPEPTIDE TRANSPORT SYSTEM PERMEASE PROTEIN APPC"/>
    <property type="match status" value="1"/>
</dbReference>
<dbReference type="SUPFAM" id="SSF161098">
    <property type="entry name" value="MetI-like"/>
    <property type="match status" value="1"/>
</dbReference>
<evidence type="ECO:0000313" key="12">
    <source>
        <dbReference type="Proteomes" id="UP000500801"/>
    </source>
</evidence>
<keyword evidence="13" id="KW-1185">Reference proteome</keyword>
<reference evidence="10 12" key="1">
    <citation type="submission" date="2018-11" db="EMBL/GenBank/DDBJ databases">
        <title>Complete genome sequence of Dickeya zeae strain CE1 infecting Canna edulis Ker-Gawl. in China.</title>
        <authorList>
            <person name="Zhang J."/>
            <person name="Lin B."/>
            <person name="Shen H."/>
            <person name="Jiang S."/>
            <person name="Pu X."/>
            <person name="Sun D."/>
        </authorList>
    </citation>
    <scope>NUCLEOTIDE SEQUENCE [LARGE SCALE GENOMIC DNA]</scope>
    <source>
        <strain evidence="10 12">CE1</strain>
    </source>
</reference>
<dbReference type="Proteomes" id="UP000500801">
    <property type="component" value="Chromosome"/>
</dbReference>
<dbReference type="Pfam" id="PF00528">
    <property type="entry name" value="BPD_transp_1"/>
    <property type="match status" value="1"/>
</dbReference>
<evidence type="ECO:0000256" key="3">
    <source>
        <dbReference type="ARBA" id="ARBA00022475"/>
    </source>
</evidence>
<evidence type="ECO:0000256" key="4">
    <source>
        <dbReference type="ARBA" id="ARBA00022519"/>
    </source>
</evidence>
<keyword evidence="4" id="KW-0997">Cell inner membrane</keyword>
<keyword evidence="2 8" id="KW-0813">Transport</keyword>
<dbReference type="InterPro" id="IPR035906">
    <property type="entry name" value="MetI-like_sf"/>
</dbReference>
<dbReference type="CDD" id="cd06261">
    <property type="entry name" value="TM_PBP2"/>
    <property type="match status" value="1"/>
</dbReference>
<dbReference type="Gene3D" id="1.10.3720.10">
    <property type="entry name" value="MetI-like"/>
    <property type="match status" value="1"/>
</dbReference>
<dbReference type="EMBL" id="CP040817">
    <property type="protein sequence ID" value="QYM92550.1"/>
    <property type="molecule type" value="Genomic_DNA"/>
</dbReference>
<dbReference type="InterPro" id="IPR000515">
    <property type="entry name" value="MetI-like"/>
</dbReference>
<dbReference type="GO" id="GO:0005886">
    <property type="term" value="C:plasma membrane"/>
    <property type="evidence" value="ECO:0007669"/>
    <property type="project" value="UniProtKB-SubCell"/>
</dbReference>
<keyword evidence="3" id="KW-1003">Cell membrane</keyword>
<dbReference type="PROSITE" id="PS50928">
    <property type="entry name" value="ABC_TM1"/>
    <property type="match status" value="1"/>
</dbReference>
<evidence type="ECO:0000256" key="7">
    <source>
        <dbReference type="ARBA" id="ARBA00023136"/>
    </source>
</evidence>
<evidence type="ECO:0000313" key="13">
    <source>
        <dbReference type="Proteomes" id="UP000824976"/>
    </source>
</evidence>
<evidence type="ECO:0000259" key="9">
    <source>
        <dbReference type="PROSITE" id="PS50928"/>
    </source>
</evidence>
<feature type="transmembrane region" description="Helical" evidence="8">
    <location>
        <begin position="111"/>
        <end position="140"/>
    </location>
</feature>
<dbReference type="EMBL" id="CP033622">
    <property type="protein sequence ID" value="QIZ52680.1"/>
    <property type="molecule type" value="Genomic_DNA"/>
</dbReference>
<evidence type="ECO:0000256" key="2">
    <source>
        <dbReference type="ARBA" id="ARBA00022448"/>
    </source>
</evidence>
<keyword evidence="6 8" id="KW-1133">Transmembrane helix</keyword>
<accession>A0AAE6Z3J6</accession>
<feature type="transmembrane region" description="Helical" evidence="8">
    <location>
        <begin position="192"/>
        <end position="213"/>
    </location>
</feature>
<evidence type="ECO:0000256" key="1">
    <source>
        <dbReference type="ARBA" id="ARBA00004429"/>
    </source>
</evidence>
<evidence type="ECO:0000313" key="11">
    <source>
        <dbReference type="EMBL" id="QYM92550.1"/>
    </source>
</evidence>
<feature type="transmembrane region" description="Helical" evidence="8">
    <location>
        <begin position="6"/>
        <end position="25"/>
    </location>
</feature>
<dbReference type="GO" id="GO:0055085">
    <property type="term" value="P:transmembrane transport"/>
    <property type="evidence" value="ECO:0007669"/>
    <property type="project" value="InterPro"/>
</dbReference>
<name>A0AAE6Z3J6_9GAMM</name>
<evidence type="ECO:0000256" key="5">
    <source>
        <dbReference type="ARBA" id="ARBA00022692"/>
    </source>
</evidence>
<feature type="transmembrane region" description="Helical" evidence="8">
    <location>
        <begin position="71"/>
        <end position="99"/>
    </location>
</feature>
<keyword evidence="5 8" id="KW-0812">Transmembrane</keyword>
<sequence length="273" mass="29165">MPAVKPSVVLGLLGLGLFIGVALFAPWIAPYPADKVVAGAWLGPMPQAWLGTDNIGRDLFSRLIWGTRTSLAVTALAAALAFALGAGLGFLAGVCGGWVDQLISRVNDVLMAIPTLILALVVLAMLPKSTFIIILVLGVLEATRVLRVARSLAVDIATQEFIEVARLRGESMGWILWREILPNARNTLVAEFALRFIFILLFLSALSFLGLGIQPPTADWGGLARDNKDGILFGVWAALVPGAAIALLAVSLNVVADWLLSRDGRNWRGGRHE</sequence>
<comment type="subcellular location">
    <subcellularLocation>
        <location evidence="1">Cell inner membrane</location>
        <topology evidence="1">Multi-pass membrane protein</topology>
    </subcellularLocation>
    <subcellularLocation>
        <location evidence="8">Cell membrane</location>
        <topology evidence="8">Multi-pass membrane protein</topology>
    </subcellularLocation>
</comment>
<protein>
    <submittedName>
        <fullName evidence="10">ABC transporter permease</fullName>
    </submittedName>
</protein>
<reference evidence="11 13" key="2">
    <citation type="submission" date="2019-06" db="EMBL/GenBank/DDBJ databases">
        <title>Complete genome of Dickeya zeae PL65.</title>
        <authorList>
            <person name="Boluk G."/>
            <person name="Arif M."/>
        </authorList>
    </citation>
    <scope>NUCLEOTIDE SEQUENCE [LARGE SCALE GENOMIC DNA]</scope>
    <source>
        <strain evidence="11 13">PL65</strain>
    </source>
</reference>
<dbReference type="GeneID" id="302583741"/>
<dbReference type="Proteomes" id="UP000824976">
    <property type="component" value="Chromosome"/>
</dbReference>
<feature type="transmembrane region" description="Helical" evidence="8">
    <location>
        <begin position="233"/>
        <end position="260"/>
    </location>
</feature>
<dbReference type="RefSeq" id="WP_012883113.1">
    <property type="nucleotide sequence ID" value="NZ_CP033622.1"/>
</dbReference>
<evidence type="ECO:0000256" key="8">
    <source>
        <dbReference type="RuleBase" id="RU363032"/>
    </source>
</evidence>
<proteinExistence type="inferred from homology"/>
<organism evidence="10 12">
    <name type="scientific">Dickeya zeae</name>
    <dbReference type="NCBI Taxonomy" id="204042"/>
    <lineage>
        <taxon>Bacteria</taxon>
        <taxon>Pseudomonadati</taxon>
        <taxon>Pseudomonadota</taxon>
        <taxon>Gammaproteobacteria</taxon>
        <taxon>Enterobacterales</taxon>
        <taxon>Pectobacteriaceae</taxon>
        <taxon>Dickeya</taxon>
    </lineage>
</organism>
<feature type="domain" description="ABC transmembrane type-1" evidence="9">
    <location>
        <begin position="67"/>
        <end position="256"/>
    </location>
</feature>
<keyword evidence="7 8" id="KW-0472">Membrane</keyword>
<comment type="similarity">
    <text evidence="8">Belongs to the binding-protein-dependent transport system permease family.</text>
</comment>
<dbReference type="AlphaFoldDB" id="A0AAE6Z3J6"/>